<dbReference type="Pfam" id="PF06687">
    <property type="entry name" value="SUR7"/>
    <property type="match status" value="1"/>
</dbReference>
<protein>
    <recommendedName>
        <fullName evidence="5">Pali-domain-containing protein</fullName>
    </recommendedName>
</protein>
<dbReference type="EMBL" id="KN831957">
    <property type="protein sequence ID" value="KIO08496.1"/>
    <property type="molecule type" value="Genomic_DNA"/>
</dbReference>
<feature type="region of interest" description="Disordered" evidence="1">
    <location>
        <begin position="425"/>
        <end position="510"/>
    </location>
</feature>
<evidence type="ECO:0000256" key="1">
    <source>
        <dbReference type="SAM" id="MobiDB-lite"/>
    </source>
</evidence>
<dbReference type="GO" id="GO:0035838">
    <property type="term" value="C:growing cell tip"/>
    <property type="evidence" value="ECO:0007669"/>
    <property type="project" value="TreeGrafter"/>
</dbReference>
<evidence type="ECO:0000313" key="3">
    <source>
        <dbReference type="EMBL" id="KIO08496.1"/>
    </source>
</evidence>
<feature type="region of interest" description="Disordered" evidence="1">
    <location>
        <begin position="267"/>
        <end position="342"/>
    </location>
</feature>
<evidence type="ECO:0000256" key="2">
    <source>
        <dbReference type="SAM" id="Phobius"/>
    </source>
</evidence>
<keyword evidence="2" id="KW-1133">Transmembrane helix</keyword>
<reference evidence="3 4" key="1">
    <citation type="submission" date="2014-04" db="EMBL/GenBank/DDBJ databases">
        <authorList>
            <consortium name="DOE Joint Genome Institute"/>
            <person name="Kuo A."/>
            <person name="Kohler A."/>
            <person name="Costa M.D."/>
            <person name="Nagy L.G."/>
            <person name="Floudas D."/>
            <person name="Copeland A."/>
            <person name="Barry K.W."/>
            <person name="Cichocki N."/>
            <person name="Veneault-Fourrey C."/>
            <person name="LaButti K."/>
            <person name="Lindquist E.A."/>
            <person name="Lipzen A."/>
            <person name="Lundell T."/>
            <person name="Morin E."/>
            <person name="Murat C."/>
            <person name="Sun H."/>
            <person name="Tunlid A."/>
            <person name="Henrissat B."/>
            <person name="Grigoriev I.V."/>
            <person name="Hibbett D.S."/>
            <person name="Martin F."/>
            <person name="Nordberg H.P."/>
            <person name="Cantor M.N."/>
            <person name="Hua S.X."/>
        </authorList>
    </citation>
    <scope>NUCLEOTIDE SEQUENCE [LARGE SCALE GENOMIC DNA]</scope>
    <source>
        <strain evidence="3 4">Marx 270</strain>
    </source>
</reference>
<organism evidence="3 4">
    <name type="scientific">Pisolithus tinctorius Marx 270</name>
    <dbReference type="NCBI Taxonomy" id="870435"/>
    <lineage>
        <taxon>Eukaryota</taxon>
        <taxon>Fungi</taxon>
        <taxon>Dikarya</taxon>
        <taxon>Basidiomycota</taxon>
        <taxon>Agaricomycotina</taxon>
        <taxon>Agaricomycetes</taxon>
        <taxon>Agaricomycetidae</taxon>
        <taxon>Boletales</taxon>
        <taxon>Sclerodermatineae</taxon>
        <taxon>Pisolithaceae</taxon>
        <taxon>Pisolithus</taxon>
    </lineage>
</organism>
<evidence type="ECO:0000313" key="4">
    <source>
        <dbReference type="Proteomes" id="UP000054217"/>
    </source>
</evidence>
<dbReference type="InParanoid" id="A0A0C3PIU9"/>
<proteinExistence type="predicted"/>
<feature type="compositionally biased region" description="Polar residues" evidence="1">
    <location>
        <begin position="367"/>
        <end position="381"/>
    </location>
</feature>
<dbReference type="InterPro" id="IPR009571">
    <property type="entry name" value="SUR7/Rim9-like_fungi"/>
</dbReference>
<dbReference type="InterPro" id="IPR051380">
    <property type="entry name" value="pH-response_reg_palI/RIM9"/>
</dbReference>
<dbReference type="AlphaFoldDB" id="A0A0C3PIU9"/>
<evidence type="ECO:0008006" key="5">
    <source>
        <dbReference type="Google" id="ProtNLM"/>
    </source>
</evidence>
<dbReference type="STRING" id="870435.A0A0C3PIU9"/>
<reference evidence="4" key="2">
    <citation type="submission" date="2015-01" db="EMBL/GenBank/DDBJ databases">
        <title>Evolutionary Origins and Diversification of the Mycorrhizal Mutualists.</title>
        <authorList>
            <consortium name="DOE Joint Genome Institute"/>
            <consortium name="Mycorrhizal Genomics Consortium"/>
            <person name="Kohler A."/>
            <person name="Kuo A."/>
            <person name="Nagy L.G."/>
            <person name="Floudas D."/>
            <person name="Copeland A."/>
            <person name="Barry K.W."/>
            <person name="Cichocki N."/>
            <person name="Veneault-Fourrey C."/>
            <person name="LaButti K."/>
            <person name="Lindquist E.A."/>
            <person name="Lipzen A."/>
            <person name="Lundell T."/>
            <person name="Morin E."/>
            <person name="Murat C."/>
            <person name="Riley R."/>
            <person name="Ohm R."/>
            <person name="Sun H."/>
            <person name="Tunlid A."/>
            <person name="Henrissat B."/>
            <person name="Grigoriev I.V."/>
            <person name="Hibbett D.S."/>
            <person name="Martin F."/>
        </authorList>
    </citation>
    <scope>NUCLEOTIDE SEQUENCE [LARGE SCALE GENOMIC DNA]</scope>
    <source>
        <strain evidence="4">Marx 270</strain>
    </source>
</reference>
<keyword evidence="4" id="KW-1185">Reference proteome</keyword>
<feature type="transmembrane region" description="Helical" evidence="2">
    <location>
        <begin position="134"/>
        <end position="156"/>
    </location>
</feature>
<dbReference type="GO" id="GO:0005886">
    <property type="term" value="C:plasma membrane"/>
    <property type="evidence" value="ECO:0007669"/>
    <property type="project" value="InterPro"/>
</dbReference>
<dbReference type="PANTHER" id="PTHR28013:SF4">
    <property type="entry name" value="MARVEL DOMAIN-CONTAINING PROTEIN"/>
    <property type="match status" value="1"/>
</dbReference>
<feature type="transmembrane region" description="Helical" evidence="2">
    <location>
        <begin position="97"/>
        <end position="122"/>
    </location>
</feature>
<dbReference type="OrthoDB" id="3365245at2759"/>
<name>A0A0C3PIU9_PISTI</name>
<accession>A0A0C3PIU9</accession>
<feature type="transmembrane region" description="Helical" evidence="2">
    <location>
        <begin position="176"/>
        <end position="195"/>
    </location>
</feature>
<dbReference type="HOGENOM" id="CLU_032840_0_0_1"/>
<keyword evidence="2" id="KW-0812">Transmembrane</keyword>
<keyword evidence="2" id="KW-0472">Membrane</keyword>
<dbReference type="Proteomes" id="UP000054217">
    <property type="component" value="Unassembled WGS sequence"/>
</dbReference>
<sequence length="510" mass="54113">MGCMRPATPGFIVTSVAAILLAVVSFSVPLIKSVYFLKASLTVENIDGTITFGTLGYCMTISGSTSCSSASVGYELDINALVGDNSSLQIPTVVVKWLTYALVLHIVAFGLAGVAALFGLLAHVREMAMSCFSSCISGFGATVALIAFIFDIAIFFVAKSQMNSVSGGSASIGNAVWLTLVAALLLFFSGCFYGIGRCCIRRRGKDMWGGQPNDDANGFGNREHVRLDAVKAEADRKARLAQGETGLPAFQEFEQSQPLKAKMDGDEIYLDDGPQYRDSYSPRGSQSGYPGSGYAPAPVGTRAVDGFNNVPSYPPQPRRRGSTQTQLTASSYPSSYAPSSHTSRITTLFTDAPADNSYYNPYDTRAQSQYAEPSQNVNTYNPGYAARTVSQSPPSRAPYDPYTPVGGHQPEHSYALGGGAYGTNAVPSAQTNDPYGLYQSSSYTVPQPTASPPTVDTNIPRAPSTTASPVRGPRDPRTSIVLSPPSTHNDNPPDYEAGLSGMAGQWGRKG</sequence>
<feature type="region of interest" description="Disordered" evidence="1">
    <location>
        <begin position="367"/>
        <end position="399"/>
    </location>
</feature>
<gene>
    <name evidence="3" type="ORF">M404DRAFT_133783</name>
</gene>
<dbReference type="GO" id="GO:0032153">
    <property type="term" value="C:cell division site"/>
    <property type="evidence" value="ECO:0007669"/>
    <property type="project" value="TreeGrafter"/>
</dbReference>
<dbReference type="PANTHER" id="PTHR28013">
    <property type="entry name" value="PROTEIN DCV1-RELATED"/>
    <property type="match status" value="1"/>
</dbReference>
<feature type="compositionally biased region" description="Polar residues" evidence="1">
    <location>
        <begin position="425"/>
        <end position="468"/>
    </location>
</feature>
<feature type="compositionally biased region" description="Low complexity" evidence="1">
    <location>
        <begin position="329"/>
        <end position="340"/>
    </location>
</feature>
<feature type="compositionally biased region" description="Polar residues" evidence="1">
    <location>
        <begin position="480"/>
        <end position="490"/>
    </location>
</feature>
<feature type="transmembrane region" description="Helical" evidence="2">
    <location>
        <begin position="12"/>
        <end position="31"/>
    </location>
</feature>